<dbReference type="EMBL" id="HACA01015088">
    <property type="protein sequence ID" value="CDW32449.1"/>
    <property type="molecule type" value="Transcribed_RNA"/>
</dbReference>
<feature type="non-terminal residue" evidence="1">
    <location>
        <position position="1"/>
    </location>
</feature>
<evidence type="ECO:0000313" key="1">
    <source>
        <dbReference type="EMBL" id="CDW32449.1"/>
    </source>
</evidence>
<accession>A0A0K2U2D2</accession>
<protein>
    <submittedName>
        <fullName evidence="1">Uncharacterized protein</fullName>
    </submittedName>
</protein>
<proteinExistence type="predicted"/>
<name>A0A0K2U2D2_LEPSM</name>
<reference evidence="1" key="1">
    <citation type="submission" date="2014-05" db="EMBL/GenBank/DDBJ databases">
        <authorList>
            <person name="Chronopoulou M."/>
        </authorList>
    </citation>
    <scope>NUCLEOTIDE SEQUENCE</scope>
    <source>
        <tissue evidence="1">Whole organism</tissue>
    </source>
</reference>
<sequence>VWLLTPCSTGFEGYKTRIIPLHPFFIRLICINGDSRNLRLTSYTSCLTSVVLNVNLEDRSVCLPFHSIKL</sequence>
<organism evidence="1">
    <name type="scientific">Lepeophtheirus salmonis</name>
    <name type="common">Salmon louse</name>
    <name type="synonym">Caligus salmonis</name>
    <dbReference type="NCBI Taxonomy" id="72036"/>
    <lineage>
        <taxon>Eukaryota</taxon>
        <taxon>Metazoa</taxon>
        <taxon>Ecdysozoa</taxon>
        <taxon>Arthropoda</taxon>
        <taxon>Crustacea</taxon>
        <taxon>Multicrustacea</taxon>
        <taxon>Hexanauplia</taxon>
        <taxon>Copepoda</taxon>
        <taxon>Siphonostomatoida</taxon>
        <taxon>Caligidae</taxon>
        <taxon>Lepeophtheirus</taxon>
    </lineage>
</organism>
<dbReference type="AlphaFoldDB" id="A0A0K2U2D2"/>